<accession>A0ACB8DTV5</accession>
<comment type="caution">
    <text evidence="1">The sequence shown here is derived from an EMBL/GenBank/DDBJ whole genome shotgun (WGS) entry which is preliminary data.</text>
</comment>
<proteinExistence type="predicted"/>
<name>A0ACB8DTV5_DERSI</name>
<protein>
    <submittedName>
        <fullName evidence="1">Uncharacterized protein</fullName>
    </submittedName>
</protein>
<dbReference type="EMBL" id="CM023470">
    <property type="protein sequence ID" value="KAH7977857.1"/>
    <property type="molecule type" value="Genomic_DNA"/>
</dbReference>
<sequence>MVRTPVRSPCQSPQKTTKPRPRRLSRLAKNPLEFANNGAGGISLGHKTSLLVSRPQQFSIGRNQEQQTLTLKTPSQPKLPKYLEPCMSFASTFAATYVATADCQPGADSSPLLAFAAICGVDVKAKTANKNVCTGVVFGVHPTFDRDTLAQNIESSAAPIVASSRSGRKLVVKFAGSAAPSEVALFIQRRPVRPRRPRRLQCTNCGKYGHVAATCTEQPRRLRCGDAHSTADCKAPHPKCINCSGRHIATEPRCPRWQQERKVAEIMAASPQPISRRQAASVAKKQKQIMLRPNPSPKFVRVHTFSPDAPLVKCSQVNLPCRQRLGHTMSLTRTHKRTS</sequence>
<keyword evidence="2" id="KW-1185">Reference proteome</keyword>
<dbReference type="Proteomes" id="UP000821865">
    <property type="component" value="Chromosome 1"/>
</dbReference>
<gene>
    <name evidence="1" type="ORF">HPB49_003765</name>
</gene>
<reference evidence="1" key="1">
    <citation type="submission" date="2020-05" db="EMBL/GenBank/DDBJ databases">
        <title>Large-scale comparative analyses of tick genomes elucidate their genetic diversity and vector capacities.</title>
        <authorList>
            <person name="Jia N."/>
            <person name="Wang J."/>
            <person name="Shi W."/>
            <person name="Du L."/>
            <person name="Sun Y."/>
            <person name="Zhan W."/>
            <person name="Jiang J."/>
            <person name="Wang Q."/>
            <person name="Zhang B."/>
            <person name="Ji P."/>
            <person name="Sakyi L.B."/>
            <person name="Cui X."/>
            <person name="Yuan T."/>
            <person name="Jiang B."/>
            <person name="Yang W."/>
            <person name="Lam T.T.-Y."/>
            <person name="Chang Q."/>
            <person name="Ding S."/>
            <person name="Wang X."/>
            <person name="Zhu J."/>
            <person name="Ruan X."/>
            <person name="Zhao L."/>
            <person name="Wei J."/>
            <person name="Que T."/>
            <person name="Du C."/>
            <person name="Cheng J."/>
            <person name="Dai P."/>
            <person name="Han X."/>
            <person name="Huang E."/>
            <person name="Gao Y."/>
            <person name="Liu J."/>
            <person name="Shao H."/>
            <person name="Ye R."/>
            <person name="Li L."/>
            <person name="Wei W."/>
            <person name="Wang X."/>
            <person name="Wang C."/>
            <person name="Yang T."/>
            <person name="Huo Q."/>
            <person name="Li W."/>
            <person name="Guo W."/>
            <person name="Chen H."/>
            <person name="Zhou L."/>
            <person name="Ni X."/>
            <person name="Tian J."/>
            <person name="Zhou Y."/>
            <person name="Sheng Y."/>
            <person name="Liu T."/>
            <person name="Pan Y."/>
            <person name="Xia L."/>
            <person name="Li J."/>
            <person name="Zhao F."/>
            <person name="Cao W."/>
        </authorList>
    </citation>
    <scope>NUCLEOTIDE SEQUENCE</scope>
    <source>
        <strain evidence="1">Dsil-2018</strain>
    </source>
</reference>
<evidence type="ECO:0000313" key="2">
    <source>
        <dbReference type="Proteomes" id="UP000821865"/>
    </source>
</evidence>
<organism evidence="1 2">
    <name type="scientific">Dermacentor silvarum</name>
    <name type="common">Tick</name>
    <dbReference type="NCBI Taxonomy" id="543639"/>
    <lineage>
        <taxon>Eukaryota</taxon>
        <taxon>Metazoa</taxon>
        <taxon>Ecdysozoa</taxon>
        <taxon>Arthropoda</taxon>
        <taxon>Chelicerata</taxon>
        <taxon>Arachnida</taxon>
        <taxon>Acari</taxon>
        <taxon>Parasitiformes</taxon>
        <taxon>Ixodida</taxon>
        <taxon>Ixodoidea</taxon>
        <taxon>Ixodidae</taxon>
        <taxon>Rhipicephalinae</taxon>
        <taxon>Dermacentor</taxon>
    </lineage>
</organism>
<evidence type="ECO:0000313" key="1">
    <source>
        <dbReference type="EMBL" id="KAH7977857.1"/>
    </source>
</evidence>